<sequence>KAASKSHVNIPIEGLHFHRWLQFACSNNIKDHPIFPLILQNLAIHLYSRKIYLAAKFCFGEKYLTNPSSKSLFEELREKILPQLEYNSKMDVSLFYKAFAQWLSNPKICSASFRAFDNFLLDHLLQFIVANDFHPWLEYININELRKKISDEQKLYIFACHLGSLVVNPPVIRAPQFGKRSQALPYPVIPLHPTLPREVPFDLSIACDSRHCLTPYASHLRAINEAARVFVGAKDQIEMLDDEYVGYYPDLYTKSAAELAIVLKCGTAFGNKCAHPTTSTVIVTVSRYQTSVEAKMKANRQKRSDKLASTYSKLFEQTSLHCANLENIVIKMYGHMQGFDSSTALHAKLLRDAGRILFYHSTSSITSLEMIFPAVADSYGFILAKLGK</sequence>
<keyword evidence="5" id="KW-1185">Reference proteome</keyword>
<dbReference type="InterPro" id="IPR051436">
    <property type="entry name" value="Autophagy-related_EPG5"/>
</dbReference>
<evidence type="ECO:0000313" key="4">
    <source>
        <dbReference type="EMBL" id="VDO49411.1"/>
    </source>
</evidence>
<gene>
    <name evidence="4" type="ORF">BTMF_LOCUS14419</name>
</gene>
<name>A0A0R3R8T7_9BILA</name>
<reference evidence="4 5" key="2">
    <citation type="submission" date="2018-11" db="EMBL/GenBank/DDBJ databases">
        <authorList>
            <consortium name="Pathogen Informatics"/>
        </authorList>
    </citation>
    <scope>NUCLEOTIDE SEQUENCE [LARGE SCALE GENOMIC DNA]</scope>
</reference>
<protein>
    <submittedName>
        <fullName evidence="6">ORF2</fullName>
    </submittedName>
</protein>
<dbReference type="Proteomes" id="UP000280834">
    <property type="component" value="Unassembled WGS sequence"/>
</dbReference>
<dbReference type="GO" id="GO:0005737">
    <property type="term" value="C:cytoplasm"/>
    <property type="evidence" value="ECO:0007669"/>
    <property type="project" value="TreeGrafter"/>
</dbReference>
<evidence type="ECO:0000256" key="2">
    <source>
        <dbReference type="ARBA" id="ARBA00023006"/>
    </source>
</evidence>
<dbReference type="InterPro" id="IPR058750">
    <property type="entry name" value="TPR_Epg5"/>
</dbReference>
<dbReference type="PANTHER" id="PTHR31139:SF4">
    <property type="entry name" value="ECTOPIC P GRANULES PROTEIN 5 HOMOLOG"/>
    <property type="match status" value="1"/>
</dbReference>
<evidence type="ECO:0000259" key="3">
    <source>
        <dbReference type="Pfam" id="PF26573"/>
    </source>
</evidence>
<evidence type="ECO:0000313" key="6">
    <source>
        <dbReference type="WBParaSite" id="BTMF_0001644301-mRNA-1"/>
    </source>
</evidence>
<evidence type="ECO:0000256" key="1">
    <source>
        <dbReference type="ARBA" id="ARBA00010948"/>
    </source>
</evidence>
<feature type="domain" description="Epg5-like TPR" evidence="3">
    <location>
        <begin position="1"/>
        <end position="141"/>
    </location>
</feature>
<dbReference type="Pfam" id="PF26573">
    <property type="entry name" value="TPR_Epg5_2"/>
    <property type="match status" value="1"/>
</dbReference>
<dbReference type="GO" id="GO:0097352">
    <property type="term" value="P:autophagosome maturation"/>
    <property type="evidence" value="ECO:0007669"/>
    <property type="project" value="TreeGrafter"/>
</dbReference>
<keyword evidence="2" id="KW-0072">Autophagy</keyword>
<reference evidence="6" key="1">
    <citation type="submission" date="2017-02" db="UniProtKB">
        <authorList>
            <consortium name="WormBaseParasite"/>
        </authorList>
    </citation>
    <scope>IDENTIFICATION</scope>
</reference>
<accession>A0A0R3R8T7</accession>
<dbReference type="STRING" id="42155.A0A0R3R8T7"/>
<proteinExistence type="inferred from homology"/>
<comment type="similarity">
    <text evidence="1">Belongs to the EPG5 family.</text>
</comment>
<dbReference type="WBParaSite" id="BTMF_0001644301-mRNA-1">
    <property type="protein sequence ID" value="BTMF_0001644301-mRNA-1"/>
    <property type="gene ID" value="BTMF_0001644301"/>
</dbReference>
<organism evidence="6">
    <name type="scientific">Brugia timori</name>
    <dbReference type="NCBI Taxonomy" id="42155"/>
    <lineage>
        <taxon>Eukaryota</taxon>
        <taxon>Metazoa</taxon>
        <taxon>Ecdysozoa</taxon>
        <taxon>Nematoda</taxon>
        <taxon>Chromadorea</taxon>
        <taxon>Rhabditida</taxon>
        <taxon>Spirurina</taxon>
        <taxon>Spiruromorpha</taxon>
        <taxon>Filarioidea</taxon>
        <taxon>Onchocercidae</taxon>
        <taxon>Brugia</taxon>
    </lineage>
</organism>
<dbReference type="EMBL" id="UZAG01021170">
    <property type="protein sequence ID" value="VDO49411.1"/>
    <property type="molecule type" value="Genomic_DNA"/>
</dbReference>
<dbReference type="AlphaFoldDB" id="A0A0R3R8T7"/>
<evidence type="ECO:0000313" key="5">
    <source>
        <dbReference type="Proteomes" id="UP000280834"/>
    </source>
</evidence>
<dbReference type="PANTHER" id="PTHR31139">
    <property type="entry name" value="ECTOPIC P GRANULES PROTEIN 5 HOMOLOG"/>
    <property type="match status" value="1"/>
</dbReference>